<dbReference type="InterPro" id="IPR039994">
    <property type="entry name" value="NO66-like"/>
</dbReference>
<evidence type="ECO:0000256" key="13">
    <source>
        <dbReference type="ARBA" id="ARBA00047915"/>
    </source>
</evidence>
<comment type="function">
    <text evidence="12">Oxygenase that can act as both a histone lysine demethylase and a ribosomal histidine hydroxylase. Specifically demethylates 'Lys-4' (H3K4me) and 'Lys-36' (H3K36me) of histone H3, thereby playing a central role in histone code.</text>
</comment>
<comment type="similarity">
    <text evidence="2">Belongs to the ROX family. NO66 subfamily.</text>
</comment>
<dbReference type="GO" id="GO:0032453">
    <property type="term" value="F:histone H3K4 demethylase activity"/>
    <property type="evidence" value="ECO:0007669"/>
    <property type="project" value="TreeGrafter"/>
</dbReference>
<evidence type="ECO:0000256" key="1">
    <source>
        <dbReference type="ARBA" id="ARBA00004123"/>
    </source>
</evidence>
<name>A0A6P4J6N0_DROKI</name>
<evidence type="ECO:0000256" key="8">
    <source>
        <dbReference type="ARBA" id="ARBA00023004"/>
    </source>
</evidence>
<dbReference type="SUPFAM" id="SSF51197">
    <property type="entry name" value="Clavaminate synthase-like"/>
    <property type="match status" value="1"/>
</dbReference>
<dbReference type="AlphaFoldDB" id="A0A6P4J6N0"/>
<organism evidence="17 18">
    <name type="scientific">Drosophila kikkawai</name>
    <name type="common">Fruit fly</name>
    <dbReference type="NCBI Taxonomy" id="30033"/>
    <lineage>
        <taxon>Eukaryota</taxon>
        <taxon>Metazoa</taxon>
        <taxon>Ecdysozoa</taxon>
        <taxon>Arthropoda</taxon>
        <taxon>Hexapoda</taxon>
        <taxon>Insecta</taxon>
        <taxon>Pterygota</taxon>
        <taxon>Neoptera</taxon>
        <taxon>Endopterygota</taxon>
        <taxon>Diptera</taxon>
        <taxon>Brachycera</taxon>
        <taxon>Muscomorpha</taxon>
        <taxon>Ephydroidea</taxon>
        <taxon>Drosophilidae</taxon>
        <taxon>Drosophila</taxon>
        <taxon>Sophophora</taxon>
    </lineage>
</organism>
<keyword evidence="10 14" id="KW-0804">Transcription</keyword>
<feature type="region of interest" description="Disordered" evidence="15">
    <location>
        <begin position="212"/>
        <end position="272"/>
    </location>
</feature>
<feature type="compositionally biased region" description="Low complexity" evidence="15">
    <location>
        <begin position="159"/>
        <end position="170"/>
    </location>
</feature>
<dbReference type="RefSeq" id="XP_017030188.1">
    <property type="nucleotide sequence ID" value="XM_017174699.2"/>
</dbReference>
<evidence type="ECO:0000256" key="15">
    <source>
        <dbReference type="SAM" id="MobiDB-lite"/>
    </source>
</evidence>
<dbReference type="EC" id="1.14.11.27" evidence="14"/>
<evidence type="ECO:0000256" key="2">
    <source>
        <dbReference type="ARBA" id="ARBA00010309"/>
    </source>
</evidence>
<evidence type="ECO:0000256" key="4">
    <source>
        <dbReference type="ARBA" id="ARBA00022723"/>
    </source>
</evidence>
<accession>A0A6P4J6N0</accession>
<evidence type="ECO:0000256" key="12">
    <source>
        <dbReference type="ARBA" id="ARBA00025670"/>
    </source>
</evidence>
<evidence type="ECO:0000256" key="11">
    <source>
        <dbReference type="ARBA" id="ARBA00023242"/>
    </source>
</evidence>
<dbReference type="PROSITE" id="PS51184">
    <property type="entry name" value="JMJC"/>
    <property type="match status" value="1"/>
</dbReference>
<protein>
    <recommendedName>
        <fullName evidence="14">Bifunctional lysine-specific demethylase and histidyl-hydroxylase</fullName>
        <ecNumber evidence="14">1.14.11.27</ecNumber>
    </recommendedName>
</protein>
<evidence type="ECO:0000313" key="17">
    <source>
        <dbReference type="Proteomes" id="UP001652661"/>
    </source>
</evidence>
<evidence type="ECO:0000256" key="14">
    <source>
        <dbReference type="RuleBase" id="RU366061"/>
    </source>
</evidence>
<dbReference type="Pfam" id="PF08007">
    <property type="entry name" value="JmjC_2"/>
    <property type="match status" value="1"/>
</dbReference>
<dbReference type="Gene3D" id="1.10.10.1500">
    <property type="entry name" value="JmjC domain-containing ribosomal oxygenase (ROX), dimer domain"/>
    <property type="match status" value="1"/>
</dbReference>
<reference evidence="18" key="1">
    <citation type="submission" date="2025-08" db="UniProtKB">
        <authorList>
            <consortium name="RefSeq"/>
        </authorList>
    </citation>
    <scope>IDENTIFICATION</scope>
    <source>
        <strain evidence="18">14028-0561.14</strain>
        <tissue evidence="18">Whole fly</tissue>
    </source>
</reference>
<dbReference type="GO" id="GO:0005506">
    <property type="term" value="F:iron ion binding"/>
    <property type="evidence" value="ECO:0007669"/>
    <property type="project" value="UniProtKB-UniRule"/>
</dbReference>
<feature type="compositionally biased region" description="Low complexity" evidence="15">
    <location>
        <begin position="31"/>
        <end position="41"/>
    </location>
</feature>
<dbReference type="Gene3D" id="3.90.930.40">
    <property type="match status" value="1"/>
</dbReference>
<keyword evidence="6 14" id="KW-0223">Dioxygenase</keyword>
<evidence type="ECO:0000256" key="3">
    <source>
        <dbReference type="ARBA" id="ARBA00022491"/>
    </source>
</evidence>
<dbReference type="GO" id="GO:0140680">
    <property type="term" value="F:histone H3K36me/H3K36me2 demethylase activity"/>
    <property type="evidence" value="ECO:0007669"/>
    <property type="project" value="UniProtKB-EC"/>
</dbReference>
<gene>
    <name evidence="18" type="primary">NO66</name>
</gene>
<dbReference type="Proteomes" id="UP001652661">
    <property type="component" value="Chromosome X"/>
</dbReference>
<feature type="region of interest" description="Disordered" evidence="15">
    <location>
        <begin position="1"/>
        <end position="49"/>
    </location>
</feature>
<comment type="catalytic activity">
    <reaction evidence="13 14">
        <text>N(6),N(6)-dimethyl-L-lysyl(36)-[histone H3] + 2 2-oxoglutarate + 2 O2 = L-lysyl(36)-[histone H3] + 2 formaldehyde + 2 succinate + 2 CO2</text>
        <dbReference type="Rhea" id="RHEA:42032"/>
        <dbReference type="Rhea" id="RHEA-COMP:9785"/>
        <dbReference type="Rhea" id="RHEA-COMP:9787"/>
        <dbReference type="ChEBI" id="CHEBI:15379"/>
        <dbReference type="ChEBI" id="CHEBI:16526"/>
        <dbReference type="ChEBI" id="CHEBI:16810"/>
        <dbReference type="ChEBI" id="CHEBI:16842"/>
        <dbReference type="ChEBI" id="CHEBI:29969"/>
        <dbReference type="ChEBI" id="CHEBI:30031"/>
        <dbReference type="ChEBI" id="CHEBI:61976"/>
        <dbReference type="EC" id="1.14.11.27"/>
    </reaction>
</comment>
<dbReference type="InterPro" id="IPR003347">
    <property type="entry name" value="JmjC_dom"/>
</dbReference>
<keyword evidence="11 14" id="KW-0539">Nucleus</keyword>
<keyword evidence="5" id="KW-0156">Chromatin regulator</keyword>
<keyword evidence="3" id="KW-0678">Repressor</keyword>
<feature type="region of interest" description="Disordered" evidence="15">
    <location>
        <begin position="81"/>
        <end position="196"/>
    </location>
</feature>
<dbReference type="PANTHER" id="PTHR13096">
    <property type="entry name" value="MINA53 MYC INDUCED NUCLEAR ANTIGEN"/>
    <property type="match status" value="1"/>
</dbReference>
<feature type="domain" description="JmjC" evidence="16">
    <location>
        <begin position="379"/>
        <end position="518"/>
    </location>
</feature>
<proteinExistence type="inferred from homology"/>
<comment type="subcellular location">
    <subcellularLocation>
        <location evidence="1 14">Nucleus</location>
    </subcellularLocation>
</comment>
<feature type="compositionally biased region" description="Low complexity" evidence="15">
    <location>
        <begin position="141"/>
        <end position="151"/>
    </location>
</feature>
<dbReference type="FunFam" id="1.10.10.1500:FF:000001">
    <property type="entry name" value="ribosomal oxygenase 1 isoform X1"/>
    <property type="match status" value="1"/>
</dbReference>
<keyword evidence="4 14" id="KW-0479">Metal-binding</keyword>
<sequence>MSKTAASTSTPLIAKPKNGKAATSTGQSTSNGGRARANGNGKRQPPFDLKNLDALVEELLGDKKKLTAAQKVQRKKLEEYLSNEFAESDDSSEDGQADDSNEKPSGYGSDSDFDDNDYTEYPMDISSPEASPQPLPPPPAKKAAPKSLAARPTDRKRNSLSANNDANNNDNEPDKSVPRKKRRSLEQTEPVYEDGKAPYCPLVVRKSLPAATVGNSRPLPESRKSLATGEAKSCSLPPEAKVSARVDDEMPTTSTSTKQIKQEATVEAPKDVHKSNSIEEGRRILQWIMNPVKPDDFFSDFWEKNACLVQRKNPKFFSELISFQMIDEMLIRNHLEFTTNIDVTSYTDGKRETLNPEGRAKPPTVWGFYGDGCSIRILNPSTYLAGLRQVCSMLQEFFHCLVGANVYLTPPNSQGFAPHFDDIEAFVLQIEGRKRWRLYMPLQPADVLARESSGNYSQEQLGEPILDEVLEAGDVLYFPRGTVHQAITDKDQHSLHITLSVYQQQAYANLMEHLMPHVLQRAVKQSLAMRRGLPLHTWQNLGLVHASGQSRTRGLFIKDVQGMVQKYLVPTETEIDWAVDQVAKKFQHEALPPTILPEEKLRTVFGSRSERDEKGYCICDYEFTDQTSIRLLRANILRLVQTEDSLRIYYYVDNALEYCKYEANFMEIEPTEGGAVETLIKAYPAYIKVSLLPLKNADRRIEVATALWERGLLMTEKPFK</sequence>
<evidence type="ECO:0000256" key="6">
    <source>
        <dbReference type="ARBA" id="ARBA00022964"/>
    </source>
</evidence>
<feature type="compositionally biased region" description="Polar residues" evidence="15">
    <location>
        <begin position="21"/>
        <end position="30"/>
    </location>
</feature>
<keyword evidence="7 14" id="KW-0560">Oxidoreductase</keyword>
<dbReference type="Gene3D" id="2.60.120.650">
    <property type="entry name" value="Cupin"/>
    <property type="match status" value="1"/>
</dbReference>
<dbReference type="GO" id="GO:0005730">
    <property type="term" value="C:nucleolus"/>
    <property type="evidence" value="ECO:0007669"/>
    <property type="project" value="TreeGrafter"/>
</dbReference>
<evidence type="ECO:0000256" key="9">
    <source>
        <dbReference type="ARBA" id="ARBA00023015"/>
    </source>
</evidence>
<feature type="compositionally biased region" description="Acidic residues" evidence="15">
    <location>
        <begin position="86"/>
        <end position="99"/>
    </location>
</feature>
<dbReference type="InterPro" id="IPR049043">
    <property type="entry name" value="WHD_RIOX1"/>
</dbReference>
<dbReference type="GO" id="GO:0045471">
    <property type="term" value="P:response to ethanol"/>
    <property type="evidence" value="ECO:0007669"/>
    <property type="project" value="UniProtKB-ARBA"/>
</dbReference>
<evidence type="ECO:0000313" key="18">
    <source>
        <dbReference type="RefSeq" id="XP_017030188.1"/>
    </source>
</evidence>
<dbReference type="PANTHER" id="PTHR13096:SF8">
    <property type="entry name" value="RIBOSOMAL OXYGENASE 1"/>
    <property type="match status" value="1"/>
</dbReference>
<evidence type="ECO:0000256" key="7">
    <source>
        <dbReference type="ARBA" id="ARBA00023002"/>
    </source>
</evidence>
<dbReference type="OrthoDB" id="425950at2759"/>
<dbReference type="OMA" id="HAIALCI"/>
<feature type="compositionally biased region" description="Pro residues" evidence="15">
    <location>
        <begin position="131"/>
        <end position="140"/>
    </location>
</feature>
<keyword evidence="9 14" id="KW-0805">Transcription regulation</keyword>
<feature type="compositionally biased region" description="Polar residues" evidence="15">
    <location>
        <begin position="1"/>
        <end position="11"/>
    </location>
</feature>
<keyword evidence="17" id="KW-1185">Reference proteome</keyword>
<evidence type="ECO:0000256" key="5">
    <source>
        <dbReference type="ARBA" id="ARBA00022853"/>
    </source>
</evidence>
<dbReference type="FunFam" id="2.60.120.650:FF:000013">
    <property type="entry name" value="Ribosomal oxygenase 1"/>
    <property type="match status" value="1"/>
</dbReference>
<evidence type="ECO:0000256" key="10">
    <source>
        <dbReference type="ARBA" id="ARBA00023163"/>
    </source>
</evidence>
<evidence type="ECO:0000259" key="16">
    <source>
        <dbReference type="PROSITE" id="PS51184"/>
    </source>
</evidence>
<dbReference type="FunFam" id="3.90.930.40:FF:000001">
    <property type="entry name" value="ribosomal oxygenase 1 isoform X1"/>
    <property type="match status" value="1"/>
</dbReference>
<keyword evidence="8 14" id="KW-0408">Iron</keyword>
<dbReference type="Pfam" id="PF21233">
    <property type="entry name" value="WHD_RIOX1"/>
    <property type="match status" value="1"/>
</dbReference>
<comment type="cofactor">
    <cofactor evidence="14">
        <name>Fe(2+)</name>
        <dbReference type="ChEBI" id="CHEBI:29033"/>
    </cofactor>
    <text evidence="14">Binds 1 Fe(2+) ion per subunit.</text>
</comment>